<accession>G1WGF8</accession>
<name>G1WGF8_9ACTN</name>
<sequence length="125" mass="13963">MVTDYERREVAGYIRQIDCSGFTAHSMDDGDGRSLLCAYIAEAAGVGHAPYYFDAKPLCARLADLIDPDPDLTCELEPTASERTNAPVRVYECDHCGRSCDSVYAEDYVYCPYCGRLNTNREVEE</sequence>
<evidence type="ECO:0000313" key="2">
    <source>
        <dbReference type="Proteomes" id="UP000004830"/>
    </source>
</evidence>
<dbReference type="Proteomes" id="UP000004830">
    <property type="component" value="Unassembled WGS sequence"/>
</dbReference>
<dbReference type="GeneID" id="62758196"/>
<proteinExistence type="predicted"/>
<reference evidence="1 2" key="1">
    <citation type="submission" date="2011-06" db="EMBL/GenBank/DDBJ databases">
        <title>The Genome Sequence of Collinsella tanakaei YIT 12063.</title>
        <authorList>
            <consortium name="The Broad Institute Genome Sequencing Platform"/>
            <person name="Earl A."/>
            <person name="Ward D."/>
            <person name="Feldgarden M."/>
            <person name="Gevers D."/>
            <person name="Morotomi M."/>
            <person name="Young S.K."/>
            <person name="Zeng Q."/>
            <person name="Gargeya S."/>
            <person name="Fitzgerald M."/>
            <person name="Haas B."/>
            <person name="Abouelleil A."/>
            <person name="Alvarado L."/>
            <person name="Arachchi H.M."/>
            <person name="Berlin A."/>
            <person name="Brown A."/>
            <person name="Chapman S.B."/>
            <person name="Chen Z."/>
            <person name="Dunbar C."/>
            <person name="Freedman E."/>
            <person name="Gearin G."/>
            <person name="Gellesch M."/>
            <person name="Goldberg J."/>
            <person name="Griggs A."/>
            <person name="Gujja S."/>
            <person name="Heiman D."/>
            <person name="Howarth C."/>
            <person name="Larson L."/>
            <person name="Lui A."/>
            <person name="MacDonald P.J.P."/>
            <person name="Mehta T."/>
            <person name="Montmayeur A."/>
            <person name="Murphy C."/>
            <person name="Neiman D."/>
            <person name="Pearson M."/>
            <person name="Priest M."/>
            <person name="Roberts A."/>
            <person name="Saif S."/>
            <person name="Shea T."/>
            <person name="Shenoy N."/>
            <person name="Sisk P."/>
            <person name="Stolte C."/>
            <person name="Sykes S."/>
            <person name="Wortman J."/>
            <person name="Nusbaum C."/>
            <person name="Birren B."/>
        </authorList>
    </citation>
    <scope>NUCLEOTIDE SEQUENCE [LARGE SCALE GENOMIC DNA]</scope>
    <source>
        <strain evidence="1 2">YIT 12063</strain>
    </source>
</reference>
<gene>
    <name evidence="1" type="ORF">HMPREF9452_00421</name>
</gene>
<evidence type="ECO:0000313" key="1">
    <source>
        <dbReference type="EMBL" id="EGX67409.1"/>
    </source>
</evidence>
<dbReference type="EMBL" id="ADLS01000006">
    <property type="protein sequence ID" value="EGX67409.1"/>
    <property type="molecule type" value="Genomic_DNA"/>
</dbReference>
<dbReference type="STRING" id="742742.HMPREF9452_00421"/>
<comment type="caution">
    <text evidence="1">The sequence shown here is derived from an EMBL/GenBank/DDBJ whole genome shotgun (WGS) entry which is preliminary data.</text>
</comment>
<keyword evidence="2" id="KW-1185">Reference proteome</keyword>
<protein>
    <submittedName>
        <fullName evidence="1">Uncharacterized protein</fullName>
    </submittedName>
</protein>
<dbReference type="RefSeq" id="WP_009140457.1">
    <property type="nucleotide sequence ID" value="NZ_JH126467.1"/>
</dbReference>
<dbReference type="PATRIC" id="fig|742742.3.peg.404"/>
<organism evidence="1 2">
    <name type="scientific">Collinsella tanakaei YIT 12063</name>
    <dbReference type="NCBI Taxonomy" id="742742"/>
    <lineage>
        <taxon>Bacteria</taxon>
        <taxon>Bacillati</taxon>
        <taxon>Actinomycetota</taxon>
        <taxon>Coriobacteriia</taxon>
        <taxon>Coriobacteriales</taxon>
        <taxon>Coriobacteriaceae</taxon>
        <taxon>Collinsella</taxon>
    </lineage>
</organism>
<dbReference type="OrthoDB" id="3186698at2"/>
<dbReference type="HOGENOM" id="CLU_1988846_0_0_11"/>
<dbReference type="AlphaFoldDB" id="G1WGF8"/>